<dbReference type="PANTHER" id="PTHR11102">
    <property type="entry name" value="SEL-1-LIKE PROTEIN"/>
    <property type="match status" value="1"/>
</dbReference>
<dbReference type="SMART" id="SM00671">
    <property type="entry name" value="SEL1"/>
    <property type="match status" value="4"/>
</dbReference>
<keyword evidence="2" id="KW-0472">Membrane</keyword>
<dbReference type="GO" id="GO:1905524">
    <property type="term" value="P:negative regulation of protein autoubiquitination"/>
    <property type="evidence" value="ECO:0007669"/>
    <property type="project" value="EnsemblFungi"/>
</dbReference>
<dbReference type="STRING" id="1266660.A0A1G4JG08"/>
<protein>
    <submittedName>
        <fullName evidence="4">LADA_0E14114g1_1</fullName>
    </submittedName>
</protein>
<comment type="similarity">
    <text evidence="1">Belongs to the sel-1 family.</text>
</comment>
<dbReference type="InterPro" id="IPR011990">
    <property type="entry name" value="TPR-like_helical_dom_sf"/>
</dbReference>
<dbReference type="OrthoDB" id="27934at2759"/>
<evidence type="ECO:0000313" key="5">
    <source>
        <dbReference type="Proteomes" id="UP000190274"/>
    </source>
</evidence>
<evidence type="ECO:0000313" key="4">
    <source>
        <dbReference type="EMBL" id="SCU89184.1"/>
    </source>
</evidence>
<name>A0A1G4JG08_9SACH</name>
<dbReference type="AlphaFoldDB" id="A0A1G4JG08"/>
<dbReference type="SUPFAM" id="SSF81901">
    <property type="entry name" value="HCP-like"/>
    <property type="match status" value="2"/>
</dbReference>
<reference evidence="5" key="1">
    <citation type="submission" date="2016-03" db="EMBL/GenBank/DDBJ databases">
        <authorList>
            <person name="Devillers H."/>
        </authorList>
    </citation>
    <scope>NUCLEOTIDE SEQUENCE [LARGE SCALE GENOMIC DNA]</scope>
</reference>
<gene>
    <name evidence="4" type="ORF">LADA_0E14114G</name>
</gene>
<organism evidence="4 5">
    <name type="scientific">Lachancea dasiensis</name>
    <dbReference type="NCBI Taxonomy" id="1072105"/>
    <lineage>
        <taxon>Eukaryota</taxon>
        <taxon>Fungi</taxon>
        <taxon>Dikarya</taxon>
        <taxon>Ascomycota</taxon>
        <taxon>Saccharomycotina</taxon>
        <taxon>Saccharomycetes</taxon>
        <taxon>Saccharomycetales</taxon>
        <taxon>Saccharomycetaceae</taxon>
        <taxon>Lachancea</taxon>
    </lineage>
</organism>
<feature type="transmembrane region" description="Helical" evidence="2">
    <location>
        <begin position="730"/>
        <end position="749"/>
    </location>
</feature>
<dbReference type="EMBL" id="LT598455">
    <property type="protein sequence ID" value="SCU89184.1"/>
    <property type="molecule type" value="Genomic_DNA"/>
</dbReference>
<evidence type="ECO:0000256" key="1">
    <source>
        <dbReference type="ARBA" id="ARBA00038101"/>
    </source>
</evidence>
<keyword evidence="2" id="KW-1133">Transmembrane helix</keyword>
<keyword evidence="3" id="KW-0732">Signal</keyword>
<dbReference type="PANTHER" id="PTHR11102:SF160">
    <property type="entry name" value="ERAD-ASSOCIATED E3 UBIQUITIN-PROTEIN LIGASE COMPONENT HRD3"/>
    <property type="match status" value="1"/>
</dbReference>
<dbReference type="GO" id="GO:0030970">
    <property type="term" value="P:retrograde protein transport, ER to cytosol"/>
    <property type="evidence" value="ECO:0007669"/>
    <property type="project" value="EnsemblFungi"/>
</dbReference>
<dbReference type="InterPro" id="IPR050767">
    <property type="entry name" value="Sel1_AlgK"/>
</dbReference>
<keyword evidence="5" id="KW-1185">Reference proteome</keyword>
<dbReference type="InterPro" id="IPR006597">
    <property type="entry name" value="Sel1-like"/>
</dbReference>
<feature type="chain" id="PRO_5009236013" evidence="3">
    <location>
        <begin position="20"/>
        <end position="773"/>
    </location>
</feature>
<feature type="signal peptide" evidence="3">
    <location>
        <begin position="1"/>
        <end position="19"/>
    </location>
</feature>
<accession>A0A1G4JG08</accession>
<sequence length="773" mass="88125">MKLSVLLTLLSSCASLGSSQQTEDPWHDLAQQLKTMPKHKEIMVHSAQQPDPFQGGIDITIPIDYFEEEQELNWERFYSADELEDRLLYKRLVQSSEEFNNTEATFALAQIHLLQEYGFPHNKSLAFRYMQKFNELTDYTNATALFELGLMHTTGLFGTIPIDTPKGLIYYEKAADLGEHRAIMALAHRYFRGINVPPNRDRALLLYRTLAAELHEQYTEVEWKLFPPYVESYLVRIPDFNGGILGNGLGLTPSSVRRLRASRPDVTSSILTNLHSGMVVLHFGSGSNDFMEDDDEDGNNFVDVYYTALDNYKGTYTQQRNVKIAAELLKITVSEYHSQVRDMDTLQKFYYAKCLELWGHICFTGEGLPEPNIEAAERFLSEAIHELKLKGKSAHLDLGLINQYVHQNITAALEYYDALSSSLDAISSEAYFQFFQLYKAGLMPPALPKDLKKNRLTDYPILLKTASTMGHSRAAFEVASRSEKGDRDFYHQSVNSLVNQYMSFIESQEHLILPQMKDAFAALLRGETEAALWLYAQAAEQGINTAQVNAAFLLYQPPYELDEPPIMPIERKLAAAKYYRLASKSGYAEAAVIAGNIYFDMNDYAQAVALYQSHPYSALGNWNLGYMYEYGLGVDRDFHLAKRYYDAALALNSKLFLGVKLSTLKLEFKSWMCWFMEGILQKSPELDADKEAQEVKEAIHSRVLKAFQKARQAHKRRNGFPLGEYDVPNLPDVLTIMGIMLFFLFSHLLRNMVLRQRGGNEGRFNLNVQFFAI</sequence>
<proteinExistence type="inferred from homology"/>
<dbReference type="GO" id="GO:0034099">
    <property type="term" value="C:luminal surveillance complex"/>
    <property type="evidence" value="ECO:0007669"/>
    <property type="project" value="EnsemblFungi"/>
</dbReference>
<dbReference type="Gene3D" id="1.25.40.10">
    <property type="entry name" value="Tetratricopeptide repeat domain"/>
    <property type="match status" value="2"/>
</dbReference>
<dbReference type="Proteomes" id="UP000190274">
    <property type="component" value="Chromosome E"/>
</dbReference>
<evidence type="ECO:0000256" key="3">
    <source>
        <dbReference type="SAM" id="SignalP"/>
    </source>
</evidence>
<dbReference type="GO" id="GO:0000838">
    <property type="term" value="C:Hrd1p ubiquitin ligase ERAD-M complex"/>
    <property type="evidence" value="ECO:0007669"/>
    <property type="project" value="EnsemblFungi"/>
</dbReference>
<evidence type="ECO:0000256" key="2">
    <source>
        <dbReference type="SAM" id="Phobius"/>
    </source>
</evidence>
<keyword evidence="2" id="KW-0812">Transmembrane</keyword>
<dbReference type="Pfam" id="PF08238">
    <property type="entry name" value="Sel1"/>
    <property type="match status" value="6"/>
</dbReference>
<dbReference type="GO" id="GO:0004842">
    <property type="term" value="F:ubiquitin-protein transferase activity"/>
    <property type="evidence" value="ECO:0007669"/>
    <property type="project" value="EnsemblFungi"/>
</dbReference>
<dbReference type="GO" id="GO:0000839">
    <property type="term" value="C:Hrd1p ubiquitin ligase ERAD-L complex"/>
    <property type="evidence" value="ECO:0007669"/>
    <property type="project" value="EnsemblFungi"/>
</dbReference>